<comment type="caution">
    <text evidence="6">The sequence shown here is derived from an EMBL/GenBank/DDBJ whole genome shotgun (WGS) entry which is preliminary data.</text>
</comment>
<dbReference type="Pfam" id="PF25973">
    <property type="entry name" value="BSH_CzcB"/>
    <property type="match status" value="1"/>
</dbReference>
<dbReference type="RefSeq" id="WP_353109892.1">
    <property type="nucleotide sequence ID" value="NZ_APND01000001.1"/>
</dbReference>
<evidence type="ECO:0000313" key="7">
    <source>
        <dbReference type="Proteomes" id="UP001460888"/>
    </source>
</evidence>
<organism evidence="6 7">
    <name type="scientific">Salinisphaera dokdonensis CL-ES53</name>
    <dbReference type="NCBI Taxonomy" id="1304272"/>
    <lineage>
        <taxon>Bacteria</taxon>
        <taxon>Pseudomonadati</taxon>
        <taxon>Pseudomonadota</taxon>
        <taxon>Gammaproteobacteria</taxon>
        <taxon>Salinisphaerales</taxon>
        <taxon>Salinisphaeraceae</taxon>
        <taxon>Salinisphaera</taxon>
    </lineage>
</organism>
<dbReference type="SUPFAM" id="SSF111369">
    <property type="entry name" value="HlyD-like secretion proteins"/>
    <property type="match status" value="1"/>
</dbReference>
<proteinExistence type="inferred from homology"/>
<evidence type="ECO:0000259" key="5">
    <source>
        <dbReference type="Pfam" id="PF25973"/>
    </source>
</evidence>
<evidence type="ECO:0000256" key="3">
    <source>
        <dbReference type="SAM" id="MobiDB-lite"/>
    </source>
</evidence>
<dbReference type="InterPro" id="IPR006143">
    <property type="entry name" value="RND_pump_MFP"/>
</dbReference>
<dbReference type="PANTHER" id="PTHR30469:SF29">
    <property type="entry name" value="BLR2860 PROTEIN"/>
    <property type="match status" value="1"/>
</dbReference>
<keyword evidence="7" id="KW-1185">Reference proteome</keyword>
<dbReference type="Proteomes" id="UP001460888">
    <property type="component" value="Unassembled WGS sequence"/>
</dbReference>
<dbReference type="PANTHER" id="PTHR30469">
    <property type="entry name" value="MULTIDRUG RESISTANCE PROTEIN MDTA"/>
    <property type="match status" value="1"/>
</dbReference>
<sequence length="393" mass="42151">MTKLSQIRPIWIVLIIVIALAAWLASGMVGGSAQESGAETAPEENTAKPVSVAVRTSRAESVWREVELNGRTAPDRAVTLRAQTAGRIRSVEADRGSRVNEGDVLARIALDDRSASRNEARAVVEQRRLQYEAVRKMSEKGYQTRTDLAQAKSDLEAAQAQLAEIQQDIDNTVMRAPFAGVLETRPVEVGDYVGVGDEIARVIQQDPFVVRGDLAEKDVAFVEPGQPGRARLIDGRTVEGTVRYVATEANEATRTYAVELEVDNPEGRLVSGASAKLMLPLEQVEAHEVAADLLTLDEAGDMGIKTVGEDGRVVFHRAEIAKSSDKQLWLDGLPETVRLITTGQGFVRAGDEVTIVADGDEAAGGGTDKPVPATDDVRPAPQEGVENDADGPA</sequence>
<evidence type="ECO:0000313" key="6">
    <source>
        <dbReference type="EMBL" id="MES1928680.1"/>
    </source>
</evidence>
<protein>
    <submittedName>
        <fullName evidence="6">RND family efflux transporter MFP subunit</fullName>
    </submittedName>
</protein>
<dbReference type="Pfam" id="PF25954">
    <property type="entry name" value="Beta-barrel_RND_2"/>
    <property type="match status" value="1"/>
</dbReference>
<feature type="domain" description="CusB-like beta-barrel" evidence="4">
    <location>
        <begin position="213"/>
        <end position="279"/>
    </location>
</feature>
<evidence type="ECO:0000259" key="4">
    <source>
        <dbReference type="Pfam" id="PF25954"/>
    </source>
</evidence>
<name>A0ABV2AZB3_9GAMM</name>
<dbReference type="InterPro" id="IPR058647">
    <property type="entry name" value="BSH_CzcB-like"/>
</dbReference>
<feature type="domain" description="CzcB-like barrel-sandwich hybrid" evidence="5">
    <location>
        <begin position="79"/>
        <end position="202"/>
    </location>
</feature>
<accession>A0ABV2AZB3</accession>
<gene>
    <name evidence="6" type="ORF">SADO_05455</name>
</gene>
<dbReference type="NCBIfam" id="TIGR01730">
    <property type="entry name" value="RND_mfp"/>
    <property type="match status" value="1"/>
</dbReference>
<feature type="region of interest" description="Disordered" evidence="3">
    <location>
        <begin position="357"/>
        <end position="393"/>
    </location>
</feature>
<evidence type="ECO:0000256" key="2">
    <source>
        <dbReference type="SAM" id="Coils"/>
    </source>
</evidence>
<dbReference type="Gene3D" id="2.40.50.100">
    <property type="match status" value="1"/>
</dbReference>
<dbReference type="EMBL" id="APND01000001">
    <property type="protein sequence ID" value="MES1928680.1"/>
    <property type="molecule type" value="Genomic_DNA"/>
</dbReference>
<dbReference type="InterPro" id="IPR058792">
    <property type="entry name" value="Beta-barrel_RND_2"/>
</dbReference>
<evidence type="ECO:0000256" key="1">
    <source>
        <dbReference type="ARBA" id="ARBA00009477"/>
    </source>
</evidence>
<keyword evidence="2" id="KW-0175">Coiled coil</keyword>
<reference evidence="6 7" key="1">
    <citation type="submission" date="2013-03" db="EMBL/GenBank/DDBJ databases">
        <title>Salinisphaera dokdonensis CL-ES53 Genome Sequencing.</title>
        <authorList>
            <person name="Li C."/>
            <person name="Lai Q."/>
            <person name="Shao Z."/>
        </authorList>
    </citation>
    <scope>NUCLEOTIDE SEQUENCE [LARGE SCALE GENOMIC DNA]</scope>
    <source>
        <strain evidence="6 7">CL-ES53</strain>
    </source>
</reference>
<feature type="region of interest" description="Disordered" evidence="3">
    <location>
        <begin position="32"/>
        <end position="52"/>
    </location>
</feature>
<feature type="coiled-coil region" evidence="2">
    <location>
        <begin position="148"/>
        <end position="175"/>
    </location>
</feature>
<comment type="similarity">
    <text evidence="1">Belongs to the membrane fusion protein (MFP) (TC 8.A.1) family.</text>
</comment>
<dbReference type="Gene3D" id="2.40.30.170">
    <property type="match status" value="1"/>
</dbReference>